<evidence type="ECO:0000256" key="7">
    <source>
        <dbReference type="ARBA" id="ARBA00023049"/>
    </source>
</evidence>
<dbReference type="InterPro" id="IPR018497">
    <property type="entry name" value="Peptidase_M13_C"/>
</dbReference>
<keyword evidence="7" id="KW-0482">Metalloprotease</keyword>
<dbReference type="EMBL" id="BTSX01000003">
    <property type="protein sequence ID" value="GMS90820.1"/>
    <property type="molecule type" value="Genomic_DNA"/>
</dbReference>
<comment type="cofactor">
    <cofactor evidence="1">
        <name>Zn(2+)</name>
        <dbReference type="ChEBI" id="CHEBI:29105"/>
    </cofactor>
</comment>
<evidence type="ECO:0000256" key="4">
    <source>
        <dbReference type="ARBA" id="ARBA00022723"/>
    </source>
</evidence>
<dbReference type="SUPFAM" id="SSF55486">
    <property type="entry name" value="Metalloproteases ('zincins'), catalytic domain"/>
    <property type="match status" value="2"/>
</dbReference>
<reference evidence="11" key="1">
    <citation type="submission" date="2023-10" db="EMBL/GenBank/DDBJ databases">
        <title>Genome assembly of Pristionchus species.</title>
        <authorList>
            <person name="Yoshida K."/>
            <person name="Sommer R.J."/>
        </authorList>
    </citation>
    <scope>NUCLEOTIDE SEQUENCE</scope>
    <source>
        <strain evidence="11">RS0144</strain>
    </source>
</reference>
<evidence type="ECO:0000256" key="6">
    <source>
        <dbReference type="ARBA" id="ARBA00022833"/>
    </source>
</evidence>
<sequence length="1013" mass="111983">TDTPDATIPTSPATPSTPATPVTGSTVKAPKTVPTVVPDKTTADPNVDPEDPETKTTVEKIAIPDPIPIEQGDPRYPAYSGMSELLKTWMNTSINPCNDFYQFTCGAGKKDQGMSFDVSDDAIAESMLGQLTKPASEFKTKPVPVQQMKWFYDSCIDGATNDARAARSKRIFDDMRAANRDFGFPALYPTETTAATPEQLAAFLGYSLGSSGITTLVDVGVDTDWKDPHNAKGGYALLVDQPATLFAPTFYTKLYSQFNVVDIIVYKLNSAASLLGIKNLDQKQVNKDAADIAQLDYDLATKYSTDETTRRQYARSYNPYTVDGLQKLAPFLDWETYFNKALVPISKTVDGSFRSLVMEVDKLSMLSADVSSGVLPARTINNYLYYIVLSKNYLPLPETMSAHLNGFRRQKRLINRKIRRDPKRGDPMDIVLEDTQEQEIICQNLASSFLTWASSRVYADANYPTDTDKQLVRDQTNSIIRSILVAFRAQIDLLDWMSPASKKGAYQKVDNLVVNIAYPDWVLDDEKLTDYYKILATTQNEAYLDQVDKLRAFNLYEAFSPLVSGGPADRTDFSGPAAITNAWYQPEANSITFPGGILHAPFYDVNYPAAINYGSLGVIGGHELTHGFDDEGVQWEGTGILDSWMDENSTKAFTKMAQCVVDEYSQFCPLGEGMPCVDGDQTQGENIADNGGIQAAYKAFKAYEALNGPDPLLPGDASHFTADQLFFLSFAQVWCEFPPPPGTELVQILTDPHSPSLYRVLGTIQNIPAFQKAFNCPSGSTYAPKEHCNVWTSEPTSGAPLNERGEPEVPDNDLNIEPVERISPQDMDKYTAYQTALNTFKASANFSEHPCDDFYHYSCGNYPGAKQTMYDLDQAIAVTINDKLNDPDYQATTIAGSTALSKLKTLYTSCKTEAKESTIGKTDYLQPKVLKFRNYINQDVPLIGGTGKIDVTSENLGNVLGYLSFQLGIDTLVTPDVDAYWPDPQAAQPETTNGYQLFLDQPTTYHVRAFYED</sequence>
<feature type="non-terminal residue" evidence="11">
    <location>
        <position position="1"/>
    </location>
</feature>
<accession>A0AAV5T6S8</accession>
<evidence type="ECO:0008006" key="13">
    <source>
        <dbReference type="Google" id="ProtNLM"/>
    </source>
</evidence>
<dbReference type="GO" id="GO:0004222">
    <property type="term" value="F:metalloendopeptidase activity"/>
    <property type="evidence" value="ECO:0007669"/>
    <property type="project" value="InterPro"/>
</dbReference>
<evidence type="ECO:0000256" key="2">
    <source>
        <dbReference type="ARBA" id="ARBA00007357"/>
    </source>
</evidence>
<keyword evidence="6" id="KW-0862">Zinc</keyword>
<feature type="domain" description="Peptidase M13 N-terminal" evidence="10">
    <location>
        <begin position="850"/>
        <end position="1011"/>
    </location>
</feature>
<feature type="region of interest" description="Disordered" evidence="8">
    <location>
        <begin position="1"/>
        <end position="56"/>
    </location>
</feature>
<dbReference type="PANTHER" id="PTHR11733:SF240">
    <property type="entry name" value="GH14155P-RELATED"/>
    <property type="match status" value="1"/>
</dbReference>
<dbReference type="InterPro" id="IPR008753">
    <property type="entry name" value="Peptidase_M13_N"/>
</dbReference>
<dbReference type="GO" id="GO:0046872">
    <property type="term" value="F:metal ion binding"/>
    <property type="evidence" value="ECO:0007669"/>
    <property type="project" value="UniProtKB-KW"/>
</dbReference>
<dbReference type="GO" id="GO:0005886">
    <property type="term" value="C:plasma membrane"/>
    <property type="evidence" value="ECO:0007669"/>
    <property type="project" value="TreeGrafter"/>
</dbReference>
<evidence type="ECO:0000256" key="1">
    <source>
        <dbReference type="ARBA" id="ARBA00001947"/>
    </source>
</evidence>
<dbReference type="Proteomes" id="UP001432027">
    <property type="component" value="Unassembled WGS sequence"/>
</dbReference>
<dbReference type="InterPro" id="IPR024079">
    <property type="entry name" value="MetalloPept_cat_dom_sf"/>
</dbReference>
<evidence type="ECO:0000259" key="9">
    <source>
        <dbReference type="Pfam" id="PF01431"/>
    </source>
</evidence>
<dbReference type="PROSITE" id="PS51885">
    <property type="entry name" value="NEPRILYSIN"/>
    <property type="match status" value="2"/>
</dbReference>
<organism evidence="11 12">
    <name type="scientific">Pristionchus entomophagus</name>
    <dbReference type="NCBI Taxonomy" id="358040"/>
    <lineage>
        <taxon>Eukaryota</taxon>
        <taxon>Metazoa</taxon>
        <taxon>Ecdysozoa</taxon>
        <taxon>Nematoda</taxon>
        <taxon>Chromadorea</taxon>
        <taxon>Rhabditida</taxon>
        <taxon>Rhabditina</taxon>
        <taxon>Diplogasteromorpha</taxon>
        <taxon>Diplogasteroidea</taxon>
        <taxon>Neodiplogasteridae</taxon>
        <taxon>Pristionchus</taxon>
    </lineage>
</organism>
<protein>
    <recommendedName>
        <fullName evidence="13">Peptidase</fullName>
    </recommendedName>
</protein>
<keyword evidence="4" id="KW-0479">Metal-binding</keyword>
<keyword evidence="3" id="KW-0645">Protease</keyword>
<comment type="caution">
    <text evidence="11">The sequence shown here is derived from an EMBL/GenBank/DDBJ whole genome shotgun (WGS) entry which is preliminary data.</text>
</comment>
<dbReference type="Pfam" id="PF01431">
    <property type="entry name" value="Peptidase_M13"/>
    <property type="match status" value="1"/>
</dbReference>
<dbReference type="AlphaFoldDB" id="A0AAV5T6S8"/>
<evidence type="ECO:0000313" key="11">
    <source>
        <dbReference type="EMBL" id="GMS90820.1"/>
    </source>
</evidence>
<feature type="domain" description="Peptidase M13 C-terminal" evidence="9">
    <location>
        <begin position="581"/>
        <end position="790"/>
    </location>
</feature>
<dbReference type="PANTHER" id="PTHR11733">
    <property type="entry name" value="ZINC METALLOPROTEASE FAMILY M13 NEPRILYSIN-RELATED"/>
    <property type="match status" value="1"/>
</dbReference>
<gene>
    <name evidence="11" type="ORF">PENTCL1PPCAC_12995</name>
</gene>
<feature type="non-terminal residue" evidence="11">
    <location>
        <position position="1013"/>
    </location>
</feature>
<evidence type="ECO:0000259" key="10">
    <source>
        <dbReference type="Pfam" id="PF05649"/>
    </source>
</evidence>
<dbReference type="InterPro" id="IPR000718">
    <property type="entry name" value="Peptidase_M13"/>
</dbReference>
<keyword evidence="5" id="KW-0378">Hydrolase</keyword>
<proteinExistence type="inferred from homology"/>
<feature type="compositionally biased region" description="Low complexity" evidence="8">
    <location>
        <begin position="1"/>
        <end position="45"/>
    </location>
</feature>
<evidence type="ECO:0000313" key="12">
    <source>
        <dbReference type="Proteomes" id="UP001432027"/>
    </source>
</evidence>
<dbReference type="Gene3D" id="1.10.1380.10">
    <property type="entry name" value="Neutral endopeptidase , domain2"/>
    <property type="match status" value="2"/>
</dbReference>
<name>A0AAV5T6S8_9BILA</name>
<dbReference type="Pfam" id="PF05649">
    <property type="entry name" value="Peptidase_M13_N"/>
    <property type="match status" value="2"/>
</dbReference>
<dbReference type="CDD" id="cd08662">
    <property type="entry name" value="M13"/>
    <property type="match status" value="1"/>
</dbReference>
<evidence type="ECO:0000256" key="5">
    <source>
        <dbReference type="ARBA" id="ARBA00022801"/>
    </source>
</evidence>
<feature type="domain" description="Peptidase M13 N-terminal" evidence="10">
    <location>
        <begin position="96"/>
        <end position="519"/>
    </location>
</feature>
<dbReference type="GO" id="GO:0016485">
    <property type="term" value="P:protein processing"/>
    <property type="evidence" value="ECO:0007669"/>
    <property type="project" value="TreeGrafter"/>
</dbReference>
<keyword evidence="12" id="KW-1185">Reference proteome</keyword>
<dbReference type="PRINTS" id="PR00786">
    <property type="entry name" value="NEPRILYSIN"/>
</dbReference>
<evidence type="ECO:0000256" key="3">
    <source>
        <dbReference type="ARBA" id="ARBA00022670"/>
    </source>
</evidence>
<dbReference type="InterPro" id="IPR042089">
    <property type="entry name" value="Peptidase_M13_dom_2"/>
</dbReference>
<evidence type="ECO:0000256" key="8">
    <source>
        <dbReference type="SAM" id="MobiDB-lite"/>
    </source>
</evidence>
<dbReference type="Gene3D" id="3.40.390.10">
    <property type="entry name" value="Collagenase (Catalytic Domain)"/>
    <property type="match status" value="1"/>
</dbReference>
<comment type="similarity">
    <text evidence="2">Belongs to the peptidase M13 family.</text>
</comment>